<keyword evidence="5" id="KW-0732">Signal</keyword>
<feature type="compositionally biased region" description="Pro residues" evidence="3">
    <location>
        <begin position="177"/>
        <end position="188"/>
    </location>
</feature>
<dbReference type="SMART" id="SM00498">
    <property type="entry name" value="FH2"/>
    <property type="match status" value="1"/>
</dbReference>
<keyword evidence="8" id="KW-1185">Reference proteome</keyword>
<protein>
    <recommendedName>
        <fullName evidence="2">Formin-like protein</fullName>
    </recommendedName>
</protein>
<dbReference type="PANTHER" id="PTHR23213">
    <property type="entry name" value="FORMIN-RELATED"/>
    <property type="match status" value="1"/>
</dbReference>
<comment type="caution">
    <text evidence="7">The sequence shown here is derived from an EMBL/GenBank/DDBJ whole genome shotgun (WGS) entry which is preliminary data.</text>
</comment>
<organism evidence="7 8">
    <name type="scientific">Dillenia turbinata</name>
    <dbReference type="NCBI Taxonomy" id="194707"/>
    <lineage>
        <taxon>Eukaryota</taxon>
        <taxon>Viridiplantae</taxon>
        <taxon>Streptophyta</taxon>
        <taxon>Embryophyta</taxon>
        <taxon>Tracheophyta</taxon>
        <taxon>Spermatophyta</taxon>
        <taxon>Magnoliopsida</taxon>
        <taxon>eudicotyledons</taxon>
        <taxon>Gunneridae</taxon>
        <taxon>Pentapetalae</taxon>
        <taxon>Dilleniales</taxon>
        <taxon>Dilleniaceae</taxon>
        <taxon>Dillenia</taxon>
    </lineage>
</organism>
<keyword evidence="4" id="KW-0472">Membrane</keyword>
<feature type="compositionally biased region" description="Pro residues" evidence="3">
    <location>
        <begin position="360"/>
        <end position="385"/>
    </location>
</feature>
<feature type="compositionally biased region" description="Low complexity" evidence="3">
    <location>
        <begin position="212"/>
        <end position="225"/>
    </location>
</feature>
<feature type="compositionally biased region" description="Pro residues" evidence="3">
    <location>
        <begin position="397"/>
        <end position="437"/>
    </location>
</feature>
<feature type="domain" description="FH2" evidence="6">
    <location>
        <begin position="484"/>
        <end position="916"/>
    </location>
</feature>
<dbReference type="GO" id="GO:0051015">
    <property type="term" value="F:actin filament binding"/>
    <property type="evidence" value="ECO:0007669"/>
    <property type="project" value="InterPro"/>
</dbReference>
<name>A0AAN8WEE3_9MAGN</name>
<dbReference type="InterPro" id="IPR042201">
    <property type="entry name" value="FH2_Formin_sf"/>
</dbReference>
<dbReference type="Pfam" id="PF02181">
    <property type="entry name" value="FH2"/>
    <property type="match status" value="1"/>
</dbReference>
<evidence type="ECO:0000259" key="6">
    <source>
        <dbReference type="PROSITE" id="PS51444"/>
    </source>
</evidence>
<dbReference type="GO" id="GO:0045010">
    <property type="term" value="P:actin nucleation"/>
    <property type="evidence" value="ECO:0007669"/>
    <property type="project" value="InterPro"/>
</dbReference>
<gene>
    <name evidence="7" type="ORF">RJ641_000310</name>
</gene>
<dbReference type="AlphaFoldDB" id="A0AAN8WEE3"/>
<dbReference type="PANTHER" id="PTHR23213:SF269">
    <property type="entry name" value="FORMIN-LIKE PROTEIN 5"/>
    <property type="match status" value="1"/>
</dbReference>
<keyword evidence="4" id="KW-1133">Transmembrane helix</keyword>
<evidence type="ECO:0000256" key="4">
    <source>
        <dbReference type="SAM" id="Phobius"/>
    </source>
</evidence>
<dbReference type="InterPro" id="IPR027643">
    <property type="entry name" value="Formin-like_plant"/>
</dbReference>
<evidence type="ECO:0000313" key="8">
    <source>
        <dbReference type="Proteomes" id="UP001370490"/>
    </source>
</evidence>
<comment type="similarity">
    <text evidence="1">Belongs to the formin-like family. Class-I subfamily.</text>
</comment>
<feature type="transmembrane region" description="Helical" evidence="4">
    <location>
        <begin position="234"/>
        <end position="256"/>
    </location>
</feature>
<feature type="region of interest" description="Disordered" evidence="3">
    <location>
        <begin position="354"/>
        <end position="489"/>
    </location>
</feature>
<feature type="signal peptide" evidence="5">
    <location>
        <begin position="1"/>
        <end position="24"/>
    </location>
</feature>
<evidence type="ECO:0000256" key="5">
    <source>
        <dbReference type="SAM" id="SignalP"/>
    </source>
</evidence>
<feature type="compositionally biased region" description="Polar residues" evidence="3">
    <location>
        <begin position="386"/>
        <end position="395"/>
    </location>
</feature>
<evidence type="ECO:0000313" key="7">
    <source>
        <dbReference type="EMBL" id="KAK6946837.1"/>
    </source>
</evidence>
<evidence type="ECO:0000256" key="2">
    <source>
        <dbReference type="RuleBase" id="RU361260"/>
    </source>
</evidence>
<sequence length="952" mass="103835">MNSRKSCWFIALVLLICSLRAVSCYEDVKGTDDSVLDGSAHSASGEIDDDLAEKLWFTCKEDLIYVKEAVQNLGIYVPEKASIGSNDFTSSGKLVAKDTLKKALRSIDPLLKQGLKECLRRKQYLFPMSGEEVSSKDWYTKHLQSLYNMHDSHRRHLASESGSSLAPAPAVAVPAPSSDPAPSSPDIPNPLHDVPPSVPFFPPSDSLNGLQPSPGGSSSTASGSAKQNNDKRSVVIAVAVTASVTFLLVALLFFCYNRCTRGSRFGRKDERPLLSLSLSDFSIGSPQKSFDLGNSIHKEKPGDQSSNTYTNYRKQELSTDSSFYQPSDMFNASVNNTYSIAGAAKTSAESTYLSNNFHASPPPPSGLPPLKPPPGRAYIPCPDPPTTSLNNSSANAGPPPPPPPPPPPSHPPAPPPPRPPAPPPPRTGGSHPGPPLPGIKAGARPPPPPKGSLPPPRPPGPPGLGSNTSQPSSSDPNAFGEVKSHAESAPKTKLKPFFWDKVLANPDQSMVWNQIKSGSFQFSEEMIESLFGYPPAEKNKKEREKVSSSQEPAVQFVQIIDAKKAQNIAILLRALNVTTEEVCDALQEGNELPLELLQTLLKMIPTPDEELKLRAFSGELSQLGPAERFLKVLVEIPFAFKRLDALLFMSSLQEEVAIVKESFTTLEAACKDLRNSRLFLKLLEAVLKTGNRMNDGTFRGGAQAFKLDTLLKLADVKGIDGKTTLLHFVVQEIIRSEGVRAARAARESQSTSSDKSDDTVEDSLHDTEEHYRNLGLQVVSGLGGELVNVKKAAILDVDGLTGTVSKLNQSLLNTCNFLNTDMKKADEESGFHKTLKSFVQNAEIDILWLLEEEKRIMALVKSTVDYFHGKSRKDEGLRLFVIVRDFLIMLDKACREVRDTQRRQAREQKKEVPAATTPPEPRQPPSPDLHRRLFPAIKDRRMDSSSSDDEAG</sequence>
<feature type="compositionally biased region" description="Polar residues" evidence="3">
    <location>
        <begin position="467"/>
        <end position="476"/>
    </location>
</feature>
<dbReference type="EMBL" id="JBAMMX010000001">
    <property type="protein sequence ID" value="KAK6946837.1"/>
    <property type="molecule type" value="Genomic_DNA"/>
</dbReference>
<feature type="chain" id="PRO_5042871229" description="Formin-like protein" evidence="5">
    <location>
        <begin position="25"/>
        <end position="952"/>
    </location>
</feature>
<feature type="compositionally biased region" description="Basic and acidic residues" evidence="3">
    <location>
        <begin position="899"/>
        <end position="912"/>
    </location>
</feature>
<feature type="region of interest" description="Disordered" evidence="3">
    <location>
        <begin position="899"/>
        <end position="952"/>
    </location>
</feature>
<dbReference type="Proteomes" id="UP001370490">
    <property type="component" value="Unassembled WGS sequence"/>
</dbReference>
<evidence type="ECO:0000256" key="1">
    <source>
        <dbReference type="ARBA" id="ARBA00025793"/>
    </source>
</evidence>
<dbReference type="InterPro" id="IPR015425">
    <property type="entry name" value="FH2_Formin"/>
</dbReference>
<dbReference type="PROSITE" id="PS51444">
    <property type="entry name" value="FH2"/>
    <property type="match status" value="1"/>
</dbReference>
<accession>A0AAN8WEE3</accession>
<feature type="region of interest" description="Disordered" evidence="3">
    <location>
        <begin position="157"/>
        <end position="228"/>
    </location>
</feature>
<evidence type="ECO:0000256" key="3">
    <source>
        <dbReference type="SAM" id="MobiDB-lite"/>
    </source>
</evidence>
<feature type="compositionally biased region" description="Pro residues" evidence="3">
    <location>
        <begin position="444"/>
        <end position="462"/>
    </location>
</feature>
<feature type="compositionally biased region" description="Basic and acidic residues" evidence="3">
    <location>
        <begin position="754"/>
        <end position="764"/>
    </location>
</feature>
<feature type="compositionally biased region" description="Low complexity" evidence="3">
    <location>
        <begin position="163"/>
        <end position="176"/>
    </location>
</feature>
<dbReference type="Gene3D" id="1.20.58.2220">
    <property type="entry name" value="Formin, FH2 domain"/>
    <property type="match status" value="1"/>
</dbReference>
<feature type="region of interest" description="Disordered" evidence="3">
    <location>
        <begin position="290"/>
        <end position="309"/>
    </location>
</feature>
<proteinExistence type="inferred from homology"/>
<reference evidence="7 8" key="1">
    <citation type="submission" date="2023-12" db="EMBL/GenBank/DDBJ databases">
        <title>A high-quality genome assembly for Dillenia turbinata (Dilleniales).</title>
        <authorList>
            <person name="Chanderbali A."/>
        </authorList>
    </citation>
    <scope>NUCLEOTIDE SEQUENCE [LARGE SCALE GENOMIC DNA]</scope>
    <source>
        <strain evidence="7">LSX21</strain>
        <tissue evidence="7">Leaf</tissue>
    </source>
</reference>
<feature type="compositionally biased region" description="Pro residues" evidence="3">
    <location>
        <begin position="916"/>
        <end position="927"/>
    </location>
</feature>
<feature type="region of interest" description="Disordered" evidence="3">
    <location>
        <begin position="744"/>
        <end position="764"/>
    </location>
</feature>
<keyword evidence="4" id="KW-0812">Transmembrane</keyword>
<dbReference type="SUPFAM" id="SSF101447">
    <property type="entry name" value="Formin homology 2 domain (FH2 domain)"/>
    <property type="match status" value="1"/>
</dbReference>